<proteinExistence type="inferred from homology"/>
<dbReference type="Pfam" id="PF00899">
    <property type="entry name" value="ThiF"/>
    <property type="match status" value="1"/>
</dbReference>
<evidence type="ECO:0000256" key="14">
    <source>
        <dbReference type="SAM" id="MobiDB-lite"/>
    </source>
</evidence>
<keyword evidence="7 13" id="KW-0547">Nucleotide-binding</keyword>
<comment type="similarity">
    <text evidence="13">In the N-terminal section; belongs to the HesA/MoeB/ThiF family. UBA4 subfamily.</text>
</comment>
<dbReference type="GO" id="GO:0042292">
    <property type="term" value="F:URM1 activating enzyme activity"/>
    <property type="evidence" value="ECO:0007669"/>
    <property type="project" value="TreeGrafter"/>
</dbReference>
<gene>
    <name evidence="13" type="primary">UBA4</name>
    <name evidence="16" type="ORF">G7K_6043-t1</name>
</gene>
<feature type="compositionally biased region" description="Basic and acidic residues" evidence="14">
    <location>
        <begin position="25"/>
        <end position="39"/>
    </location>
</feature>
<keyword evidence="8" id="KW-0833">Ubl conjugation pathway</keyword>
<dbReference type="SMART" id="SM00450">
    <property type="entry name" value="RHOD"/>
    <property type="match status" value="1"/>
</dbReference>
<dbReference type="CDD" id="cd00757">
    <property type="entry name" value="ThiF_MoeB_HesA_family"/>
    <property type="match status" value="1"/>
</dbReference>
<dbReference type="Gene3D" id="3.40.250.10">
    <property type="entry name" value="Rhodanese-like domain"/>
    <property type="match status" value="1"/>
</dbReference>
<feature type="binding site" evidence="13">
    <location>
        <begin position="163"/>
        <end position="167"/>
    </location>
    <ligand>
        <name>ATP</name>
        <dbReference type="ChEBI" id="CHEBI:30616"/>
    </ligand>
</feature>
<dbReference type="InterPro" id="IPR045886">
    <property type="entry name" value="ThiF/MoeB/HesA"/>
</dbReference>
<comment type="pathway">
    <text evidence="13">tRNA modification; 5-methoxycarbonylmethyl-2-thiouridine-tRNA biosynthesis.</text>
</comment>
<reference evidence="16 17" key="3">
    <citation type="journal article" date="2015" name="Genome Announc.">
        <title>Draft Genome Sequence of the Archiascomycetous Yeast Saitoella complicata.</title>
        <authorList>
            <person name="Yamauchi K."/>
            <person name="Kondo S."/>
            <person name="Hamamoto M."/>
            <person name="Takahashi Y."/>
            <person name="Ogura Y."/>
            <person name="Hayashi T."/>
            <person name="Nishida H."/>
        </authorList>
    </citation>
    <scope>NUCLEOTIDE SEQUENCE [LARGE SCALE GENOMIC DNA]</scope>
    <source>
        <strain evidence="16 17">NRRL Y-17804</strain>
    </source>
</reference>
<dbReference type="GO" id="GO:0032447">
    <property type="term" value="P:protein urmylation"/>
    <property type="evidence" value="ECO:0007669"/>
    <property type="project" value="TreeGrafter"/>
</dbReference>
<keyword evidence="10 13" id="KW-0067">ATP-binding</keyword>
<evidence type="ECO:0000256" key="12">
    <source>
        <dbReference type="ARBA" id="ARBA00075323"/>
    </source>
</evidence>
<dbReference type="GO" id="GO:0002143">
    <property type="term" value="P:tRNA wobble position uridine thiolation"/>
    <property type="evidence" value="ECO:0007669"/>
    <property type="project" value="InterPro"/>
</dbReference>
<dbReference type="InterPro" id="IPR028885">
    <property type="entry name" value="MOCS3/Uba4"/>
</dbReference>
<feature type="active site" description="Cysteine persulfide intermediate; for sulfurtransferase activity" evidence="13">
    <location>
        <position position="460"/>
    </location>
</feature>
<keyword evidence="2 13" id="KW-0963">Cytoplasm</keyword>
<dbReference type="InterPro" id="IPR001763">
    <property type="entry name" value="Rhodanese-like_dom"/>
</dbReference>
<keyword evidence="4 13" id="KW-0819">tRNA processing</keyword>
<name>A0A0E9NRB1_SAICN</name>
<keyword evidence="17" id="KW-1185">Reference proteome</keyword>
<keyword evidence="6 13" id="KW-0479">Metal-binding</keyword>
<dbReference type="STRING" id="698492.A0A0E9NRB1"/>
<protein>
    <recommendedName>
        <fullName evidence="12">Needs CLA4 to survive protein 3</fullName>
    </recommendedName>
</protein>
<dbReference type="FunFam" id="3.40.250.10:FF:000014">
    <property type="entry name" value="Adenylyltransferase and sulfurtransferase MOCS3"/>
    <property type="match status" value="1"/>
</dbReference>
<evidence type="ECO:0000259" key="15">
    <source>
        <dbReference type="PROSITE" id="PS50206"/>
    </source>
</evidence>
<dbReference type="Gene3D" id="3.40.50.720">
    <property type="entry name" value="NAD(P)-binding Rossmann-like Domain"/>
    <property type="match status" value="1"/>
</dbReference>
<feature type="active site" description="Glycyl thioester intermediate; for adenylyltransferase activity" evidence="13">
    <location>
        <position position="281"/>
    </location>
</feature>
<feature type="binding site" evidence="13">
    <location>
        <position position="179"/>
    </location>
    <ligand>
        <name>ATP</name>
        <dbReference type="ChEBI" id="CHEBI:30616"/>
    </ligand>
</feature>
<dbReference type="HAMAP" id="MF_03049">
    <property type="entry name" value="MOCS3_Uba4"/>
    <property type="match status" value="1"/>
</dbReference>
<dbReference type="InterPro" id="IPR000594">
    <property type="entry name" value="ThiF_NAD_FAD-bd"/>
</dbReference>
<feature type="compositionally biased region" description="Low complexity" evidence="14">
    <location>
        <begin position="68"/>
        <end position="86"/>
    </location>
</feature>
<evidence type="ECO:0000313" key="17">
    <source>
        <dbReference type="Proteomes" id="UP000033140"/>
    </source>
</evidence>
<evidence type="ECO:0000256" key="3">
    <source>
        <dbReference type="ARBA" id="ARBA00022679"/>
    </source>
</evidence>
<evidence type="ECO:0000256" key="5">
    <source>
        <dbReference type="ARBA" id="ARBA00022695"/>
    </source>
</evidence>
<dbReference type="PANTHER" id="PTHR10953">
    <property type="entry name" value="UBIQUITIN-ACTIVATING ENZYME E1"/>
    <property type="match status" value="1"/>
</dbReference>
<dbReference type="GO" id="GO:0005829">
    <property type="term" value="C:cytosol"/>
    <property type="evidence" value="ECO:0007669"/>
    <property type="project" value="UniProtKB-SubCell"/>
</dbReference>
<comment type="cofactor">
    <cofactor evidence="13">
        <name>Zn(2+)</name>
        <dbReference type="ChEBI" id="CHEBI:29105"/>
    </cofactor>
    <text evidence="13">Binds 1 zinc ion per subunit.</text>
</comment>
<feature type="compositionally biased region" description="Basic and acidic residues" evidence="14">
    <location>
        <begin position="47"/>
        <end position="67"/>
    </location>
</feature>
<keyword evidence="3 13" id="KW-0808">Transferase</keyword>
<dbReference type="GO" id="GO:0070566">
    <property type="term" value="F:adenylyltransferase activity"/>
    <property type="evidence" value="ECO:0007669"/>
    <property type="project" value="InterPro"/>
</dbReference>
<sequence>MGTSRSFMRKLDRACTTSYPRARHANPEHHDDNLNKDSDNTMSSSDPSKEELKARIAELERELEEFKSAAASSAPPAPAPTTTTTPNGSYEDSNDFKLSLPEYLRYGRQLLLPPLGLSGQLRLKQSSVLVIGAGGLGSPALMYLVGSGVGTVGVVDGDVVDVSNLHRQVMYGGCEGKAKVEGAREYLKRLNPNVNLVIYEEHLTPNNSLDTLAPYDLILDCTDTPLTRYLISDTCVLLNRKPLISASALKLEGTLTHFLKGKEGPCYRCIFPRAPVGVETCGDSGVLGPVVGVMGVLQALEAIKFLGLGEKDRKEQEQEGTKMLLFGAWPEMTWRSIKMRPRKKDCVVCGENPTITLEVFRKGEVDYGAFCGGVGLHDGERLRREERVKVQELKEALDKGRALVVDVRDETQYGITALPNSFNVPLRTLQQDPDDLPAVLQEAGQGQGQGQEGKEIFVVCRYGNDSQTATRILKEGWEREGQGFVVRDVIGGLDAWSREVDGEFPRY</sequence>
<evidence type="ECO:0000256" key="10">
    <source>
        <dbReference type="ARBA" id="ARBA00022840"/>
    </source>
</evidence>
<evidence type="ECO:0000256" key="11">
    <source>
        <dbReference type="ARBA" id="ARBA00023268"/>
    </source>
</evidence>
<evidence type="ECO:0000256" key="9">
    <source>
        <dbReference type="ARBA" id="ARBA00022833"/>
    </source>
</evidence>
<evidence type="ECO:0000256" key="4">
    <source>
        <dbReference type="ARBA" id="ARBA00022694"/>
    </source>
</evidence>
<dbReference type="GO" id="GO:0016887">
    <property type="term" value="F:ATP hydrolysis activity"/>
    <property type="evidence" value="ECO:0007669"/>
    <property type="project" value="UniProtKB-ARBA"/>
</dbReference>
<dbReference type="GO" id="GO:0005524">
    <property type="term" value="F:ATP binding"/>
    <property type="evidence" value="ECO:0007669"/>
    <property type="project" value="UniProtKB-KW"/>
</dbReference>
<keyword evidence="11 13" id="KW-0511">Multifunctional enzyme</keyword>
<dbReference type="AlphaFoldDB" id="A0A0E9NRB1"/>
<evidence type="ECO:0000256" key="7">
    <source>
        <dbReference type="ARBA" id="ARBA00022741"/>
    </source>
</evidence>
<dbReference type="Proteomes" id="UP000033140">
    <property type="component" value="Unassembled WGS sequence"/>
</dbReference>
<feature type="binding site" evidence="13">
    <location>
        <begin position="223"/>
        <end position="224"/>
    </location>
    <ligand>
        <name>ATP</name>
        <dbReference type="ChEBI" id="CHEBI:30616"/>
    </ligand>
</feature>
<feature type="binding site" evidence="13">
    <location>
        <position position="266"/>
    </location>
    <ligand>
        <name>Zn(2+)</name>
        <dbReference type="ChEBI" id="CHEBI:29105"/>
    </ligand>
</feature>
<comment type="caution">
    <text evidence="16">The sequence shown here is derived from an EMBL/GenBank/DDBJ whole genome shotgun (WGS) entry which is preliminary data.</text>
</comment>
<dbReference type="EMBL" id="BACD03000056">
    <property type="protein sequence ID" value="GAO51955.1"/>
    <property type="molecule type" value="Genomic_DNA"/>
</dbReference>
<keyword evidence="9 13" id="KW-0862">Zinc</keyword>
<feature type="binding site" evidence="13">
    <location>
        <position position="156"/>
    </location>
    <ligand>
        <name>ATP</name>
        <dbReference type="ChEBI" id="CHEBI:30616"/>
    </ligand>
</feature>
<dbReference type="GO" id="GO:0004792">
    <property type="term" value="F:thiosulfate-cyanide sulfurtransferase activity"/>
    <property type="evidence" value="ECO:0007669"/>
    <property type="project" value="TreeGrafter"/>
</dbReference>
<evidence type="ECO:0000256" key="8">
    <source>
        <dbReference type="ARBA" id="ARBA00022786"/>
    </source>
</evidence>
<evidence type="ECO:0000256" key="1">
    <source>
        <dbReference type="ARBA" id="ARBA00004514"/>
    </source>
</evidence>
<keyword evidence="5" id="KW-0548">Nucleotidyltransferase</keyword>
<dbReference type="UniPathway" id="UPA00988"/>
<feature type="binding site" evidence="13">
    <location>
        <position position="349"/>
    </location>
    <ligand>
        <name>Zn(2+)</name>
        <dbReference type="ChEBI" id="CHEBI:29105"/>
    </ligand>
</feature>
<dbReference type="SUPFAM" id="SSF69572">
    <property type="entry name" value="Activating enzymes of the ubiquitin-like proteins"/>
    <property type="match status" value="1"/>
</dbReference>
<feature type="binding site" evidence="13">
    <location>
        <position position="346"/>
    </location>
    <ligand>
        <name>Zn(2+)</name>
        <dbReference type="ChEBI" id="CHEBI:29105"/>
    </ligand>
</feature>
<reference evidence="16 17" key="2">
    <citation type="journal article" date="2014" name="J. Gen. Appl. Microbiol.">
        <title>The early diverging ascomycetous budding yeast Saitoella complicata has three histone deacetylases belonging to the Clr6, Hos2, and Rpd3 lineages.</title>
        <authorList>
            <person name="Nishida H."/>
            <person name="Matsumoto T."/>
            <person name="Kondo S."/>
            <person name="Hamamoto M."/>
            <person name="Yoshikawa H."/>
        </authorList>
    </citation>
    <scope>NUCLEOTIDE SEQUENCE [LARGE SCALE GENOMIC DNA]</scope>
    <source>
        <strain evidence="16 17">NRRL Y-17804</strain>
    </source>
</reference>
<evidence type="ECO:0000256" key="13">
    <source>
        <dbReference type="HAMAP-Rule" id="MF_03049"/>
    </source>
</evidence>
<dbReference type="OMA" id="IPDVGMD"/>
<comment type="subcellular location">
    <subcellularLocation>
        <location evidence="1">Cytoplasm</location>
        <location evidence="1">Cytosol</location>
    </subcellularLocation>
</comment>
<feature type="domain" description="Rhodanese" evidence="15">
    <location>
        <begin position="398"/>
        <end position="505"/>
    </location>
</feature>
<dbReference type="InterPro" id="IPR035985">
    <property type="entry name" value="Ubiquitin-activating_enz"/>
</dbReference>
<dbReference type="PANTHER" id="PTHR10953:SF102">
    <property type="entry name" value="ADENYLYLTRANSFERASE AND SULFURTRANSFERASE MOCS3"/>
    <property type="match status" value="1"/>
</dbReference>
<accession>A0A0E9NRB1</accession>
<feature type="binding site" evidence="13">
    <location>
        <position position="269"/>
    </location>
    <ligand>
        <name>Zn(2+)</name>
        <dbReference type="ChEBI" id="CHEBI:29105"/>
    </ligand>
</feature>
<evidence type="ECO:0000256" key="6">
    <source>
        <dbReference type="ARBA" id="ARBA00022723"/>
    </source>
</evidence>
<evidence type="ECO:0000313" key="16">
    <source>
        <dbReference type="EMBL" id="GAO51955.1"/>
    </source>
</evidence>
<dbReference type="InterPro" id="IPR036873">
    <property type="entry name" value="Rhodanese-like_dom_sf"/>
</dbReference>
<dbReference type="GO" id="GO:0046872">
    <property type="term" value="F:metal ion binding"/>
    <property type="evidence" value="ECO:0007669"/>
    <property type="project" value="UniProtKB-KW"/>
</dbReference>
<dbReference type="FunFam" id="3.40.50.720:FF:000033">
    <property type="entry name" value="Adenylyltransferase and sulfurtransferase MOCS3"/>
    <property type="match status" value="1"/>
</dbReference>
<reference evidence="16 17" key="1">
    <citation type="journal article" date="2011" name="J. Gen. Appl. Microbiol.">
        <title>Draft genome sequencing of the enigmatic yeast Saitoella complicata.</title>
        <authorList>
            <person name="Nishida H."/>
            <person name="Hamamoto M."/>
            <person name="Sugiyama J."/>
        </authorList>
    </citation>
    <scope>NUCLEOTIDE SEQUENCE [LARGE SCALE GENOMIC DNA]</scope>
    <source>
        <strain evidence="16 17">NRRL Y-17804</strain>
    </source>
</reference>
<feature type="binding site" evidence="13">
    <location>
        <position position="135"/>
    </location>
    <ligand>
        <name>ATP</name>
        <dbReference type="ChEBI" id="CHEBI:30616"/>
    </ligand>
</feature>
<feature type="region of interest" description="Disordered" evidence="14">
    <location>
        <begin position="1"/>
        <end position="94"/>
    </location>
</feature>
<organism evidence="16 17">
    <name type="scientific">Saitoella complicata (strain BCRC 22490 / CBS 7301 / JCM 7358 / NBRC 10748 / NRRL Y-17804)</name>
    <dbReference type="NCBI Taxonomy" id="698492"/>
    <lineage>
        <taxon>Eukaryota</taxon>
        <taxon>Fungi</taxon>
        <taxon>Dikarya</taxon>
        <taxon>Ascomycota</taxon>
        <taxon>Taphrinomycotina</taxon>
        <taxon>Taphrinomycotina incertae sedis</taxon>
        <taxon>Saitoella</taxon>
    </lineage>
</organism>
<dbReference type="Pfam" id="PF00581">
    <property type="entry name" value="Rhodanese"/>
    <property type="match status" value="1"/>
</dbReference>
<evidence type="ECO:0000256" key="2">
    <source>
        <dbReference type="ARBA" id="ARBA00022490"/>
    </source>
</evidence>
<dbReference type="PROSITE" id="PS50206">
    <property type="entry name" value="RHODANESE_3"/>
    <property type="match status" value="1"/>
</dbReference>